<keyword evidence="2" id="KW-0645">Protease</keyword>
<gene>
    <name evidence="6" type="ORF">A3770_11p62680</name>
</gene>
<accession>A0A5B8MWB4</accession>
<keyword evidence="4" id="KW-0788">Thiol protease</keyword>
<sequence>MALACAWLLLALLPILGASAETAGGPSRSSAAPGRVLVTGFGPFHHHGHEYDHNPSGEVAELLDGQCFQDTICVEGMKLPVDDAGVQVAQNFLLQGNPKAWEAIIHLGLESTTKGLKVEVAALNNKAKDNSTIIDGGSTILPTTVDLGALDLAPALSGVDGSSPEEMWSRDAGHFYCNEIFYRTLRVVRRMYMKDGRLMPVVFVHLPPTEGVNALRDIARVVLELSVLITKDSPPSS</sequence>
<dbReference type="Pfam" id="PF01470">
    <property type="entry name" value="Peptidase_C15"/>
    <property type="match status" value="1"/>
</dbReference>
<dbReference type="InterPro" id="IPR016125">
    <property type="entry name" value="Peptidase_C15-like"/>
</dbReference>
<comment type="similarity">
    <text evidence="1">Belongs to the peptidase C15 family.</text>
</comment>
<keyword evidence="5" id="KW-0732">Signal</keyword>
<evidence type="ECO:0000256" key="1">
    <source>
        <dbReference type="ARBA" id="ARBA00006641"/>
    </source>
</evidence>
<dbReference type="InterPro" id="IPR036440">
    <property type="entry name" value="Peptidase_C15-like_sf"/>
</dbReference>
<organism evidence="6 7">
    <name type="scientific">Chloropicon primus</name>
    <dbReference type="NCBI Taxonomy" id="1764295"/>
    <lineage>
        <taxon>Eukaryota</taxon>
        <taxon>Viridiplantae</taxon>
        <taxon>Chlorophyta</taxon>
        <taxon>Chloropicophyceae</taxon>
        <taxon>Chloropicales</taxon>
        <taxon>Chloropicaceae</taxon>
        <taxon>Chloropicon</taxon>
    </lineage>
</organism>
<dbReference type="GO" id="GO:0006508">
    <property type="term" value="P:proteolysis"/>
    <property type="evidence" value="ECO:0007669"/>
    <property type="project" value="UniProtKB-KW"/>
</dbReference>
<feature type="chain" id="PRO_5022971344" description="Pyrrolidone-carboxylate peptidase" evidence="5">
    <location>
        <begin position="21"/>
        <end position="237"/>
    </location>
</feature>
<dbReference type="EMBL" id="CP031044">
    <property type="protein sequence ID" value="QDZ23750.1"/>
    <property type="molecule type" value="Genomic_DNA"/>
</dbReference>
<dbReference type="AlphaFoldDB" id="A0A5B8MWB4"/>
<protein>
    <recommendedName>
        <fullName evidence="8">Pyrrolidone-carboxylate peptidase</fullName>
    </recommendedName>
</protein>
<keyword evidence="7" id="KW-1185">Reference proteome</keyword>
<dbReference type="Gene3D" id="3.40.630.20">
    <property type="entry name" value="Peptidase C15, pyroglutamyl peptidase I-like"/>
    <property type="match status" value="1"/>
</dbReference>
<evidence type="ECO:0000256" key="4">
    <source>
        <dbReference type="ARBA" id="ARBA00022807"/>
    </source>
</evidence>
<dbReference type="PANTHER" id="PTHR23402">
    <property type="entry name" value="PROTEASE FAMILY C15 PYROGLUTAMYL-PEPTIDASE I-RELATED"/>
    <property type="match status" value="1"/>
</dbReference>
<dbReference type="Proteomes" id="UP000316726">
    <property type="component" value="Chromosome 11"/>
</dbReference>
<evidence type="ECO:0000313" key="7">
    <source>
        <dbReference type="Proteomes" id="UP000316726"/>
    </source>
</evidence>
<evidence type="ECO:0000256" key="2">
    <source>
        <dbReference type="ARBA" id="ARBA00022670"/>
    </source>
</evidence>
<name>A0A5B8MWB4_9CHLO</name>
<evidence type="ECO:0008006" key="8">
    <source>
        <dbReference type="Google" id="ProtNLM"/>
    </source>
</evidence>
<feature type="signal peptide" evidence="5">
    <location>
        <begin position="1"/>
        <end position="20"/>
    </location>
</feature>
<proteinExistence type="inferred from homology"/>
<dbReference type="PANTHER" id="PTHR23402:SF1">
    <property type="entry name" value="PYROGLUTAMYL-PEPTIDASE I"/>
    <property type="match status" value="1"/>
</dbReference>
<evidence type="ECO:0000313" key="6">
    <source>
        <dbReference type="EMBL" id="QDZ23750.1"/>
    </source>
</evidence>
<evidence type="ECO:0000256" key="3">
    <source>
        <dbReference type="ARBA" id="ARBA00022801"/>
    </source>
</evidence>
<evidence type="ECO:0000256" key="5">
    <source>
        <dbReference type="SAM" id="SignalP"/>
    </source>
</evidence>
<keyword evidence="3" id="KW-0378">Hydrolase</keyword>
<dbReference type="OrthoDB" id="407146at2759"/>
<dbReference type="GO" id="GO:0008234">
    <property type="term" value="F:cysteine-type peptidase activity"/>
    <property type="evidence" value="ECO:0007669"/>
    <property type="project" value="UniProtKB-KW"/>
</dbReference>
<dbReference type="SUPFAM" id="SSF53182">
    <property type="entry name" value="Pyrrolidone carboxyl peptidase (pyroglutamate aminopeptidase)"/>
    <property type="match status" value="1"/>
</dbReference>
<reference evidence="6 7" key="1">
    <citation type="submission" date="2018-07" db="EMBL/GenBank/DDBJ databases">
        <title>The complete nuclear genome of the prasinophyte Chloropicon primus (CCMP1205).</title>
        <authorList>
            <person name="Pombert J.-F."/>
            <person name="Otis C."/>
            <person name="Turmel M."/>
            <person name="Lemieux C."/>
        </authorList>
    </citation>
    <scope>NUCLEOTIDE SEQUENCE [LARGE SCALE GENOMIC DNA]</scope>
    <source>
        <strain evidence="6 7">CCMP1205</strain>
    </source>
</reference>